<dbReference type="Gene3D" id="1.20.5.170">
    <property type="match status" value="1"/>
</dbReference>
<evidence type="ECO:0000256" key="2">
    <source>
        <dbReference type="SAM" id="SignalP"/>
    </source>
</evidence>
<dbReference type="OrthoDB" id="6152098at2759"/>
<evidence type="ECO:0000313" key="3">
    <source>
        <dbReference type="EMBL" id="VDN08999.1"/>
    </source>
</evidence>
<proteinExistence type="predicted"/>
<gene>
    <name evidence="3" type="ORF">DILT_LOCUS4830</name>
</gene>
<evidence type="ECO:0000313" key="4">
    <source>
        <dbReference type="Proteomes" id="UP000281553"/>
    </source>
</evidence>
<name>A0A3P7NHT3_DIBLA</name>
<evidence type="ECO:0000256" key="1">
    <source>
        <dbReference type="SAM" id="Coils"/>
    </source>
</evidence>
<feature type="signal peptide" evidence="2">
    <location>
        <begin position="1"/>
        <end position="25"/>
    </location>
</feature>
<organism evidence="3 4">
    <name type="scientific">Dibothriocephalus latus</name>
    <name type="common">Fish tapeworm</name>
    <name type="synonym">Diphyllobothrium latum</name>
    <dbReference type="NCBI Taxonomy" id="60516"/>
    <lineage>
        <taxon>Eukaryota</taxon>
        <taxon>Metazoa</taxon>
        <taxon>Spiralia</taxon>
        <taxon>Lophotrochozoa</taxon>
        <taxon>Platyhelminthes</taxon>
        <taxon>Cestoda</taxon>
        <taxon>Eucestoda</taxon>
        <taxon>Diphyllobothriidea</taxon>
        <taxon>Diphyllobothriidae</taxon>
        <taxon>Dibothriocephalus</taxon>
    </lineage>
</organism>
<keyword evidence="2" id="KW-0732">Signal</keyword>
<dbReference type="Proteomes" id="UP000281553">
    <property type="component" value="Unassembled WGS sequence"/>
</dbReference>
<dbReference type="EMBL" id="UYRU01046188">
    <property type="protein sequence ID" value="VDN08999.1"/>
    <property type="molecule type" value="Genomic_DNA"/>
</dbReference>
<feature type="chain" id="PRO_5018337303" evidence="2">
    <location>
        <begin position="26"/>
        <end position="116"/>
    </location>
</feature>
<dbReference type="SUPFAM" id="SSF57997">
    <property type="entry name" value="Tropomyosin"/>
    <property type="match status" value="1"/>
</dbReference>
<keyword evidence="4" id="KW-1185">Reference proteome</keyword>
<reference evidence="3 4" key="1">
    <citation type="submission" date="2018-11" db="EMBL/GenBank/DDBJ databases">
        <authorList>
            <consortium name="Pathogen Informatics"/>
        </authorList>
    </citation>
    <scope>NUCLEOTIDE SEQUENCE [LARGE SCALE GENOMIC DNA]</scope>
</reference>
<feature type="coiled-coil region" evidence="1">
    <location>
        <begin position="71"/>
        <end position="116"/>
    </location>
</feature>
<dbReference type="AlphaFoldDB" id="A0A3P7NHT3"/>
<protein>
    <submittedName>
        <fullName evidence="3">Uncharacterized protein</fullName>
    </submittedName>
</protein>
<accession>A0A3P7NHT3</accession>
<keyword evidence="1" id="KW-0175">Coiled coil</keyword>
<sequence>MKSPSPGSYALFALTLLAGPPCAHGLDRMDYDRHYYYHLPNCASAKFQSEARAQESERLVHSLQSEVDARAKAAEGDIQKKQEELSKLEDELVAEKEKYKALSEELESTFAELTGN</sequence>